<organism evidence="1 2">
    <name type="scientific">Forsythia ovata</name>
    <dbReference type="NCBI Taxonomy" id="205694"/>
    <lineage>
        <taxon>Eukaryota</taxon>
        <taxon>Viridiplantae</taxon>
        <taxon>Streptophyta</taxon>
        <taxon>Embryophyta</taxon>
        <taxon>Tracheophyta</taxon>
        <taxon>Spermatophyta</taxon>
        <taxon>Magnoliopsida</taxon>
        <taxon>eudicotyledons</taxon>
        <taxon>Gunneridae</taxon>
        <taxon>Pentapetalae</taxon>
        <taxon>asterids</taxon>
        <taxon>lamiids</taxon>
        <taxon>Lamiales</taxon>
        <taxon>Oleaceae</taxon>
        <taxon>Forsythieae</taxon>
        <taxon>Forsythia</taxon>
    </lineage>
</organism>
<name>A0ABD1PK58_9LAMI</name>
<dbReference type="AlphaFoldDB" id="A0ABD1PK58"/>
<proteinExistence type="predicted"/>
<evidence type="ECO:0000313" key="2">
    <source>
        <dbReference type="Proteomes" id="UP001604277"/>
    </source>
</evidence>
<keyword evidence="2" id="KW-1185">Reference proteome</keyword>
<comment type="caution">
    <text evidence="1">The sequence shown here is derived from an EMBL/GenBank/DDBJ whole genome shotgun (WGS) entry which is preliminary data.</text>
</comment>
<dbReference type="Proteomes" id="UP001604277">
    <property type="component" value="Unassembled WGS sequence"/>
</dbReference>
<reference evidence="2" key="1">
    <citation type="submission" date="2024-07" db="EMBL/GenBank/DDBJ databases">
        <title>Two chromosome-level genome assemblies of Korean endemic species Abeliophyllum distichum and Forsythia ovata (Oleaceae).</title>
        <authorList>
            <person name="Jang H."/>
        </authorList>
    </citation>
    <scope>NUCLEOTIDE SEQUENCE [LARGE SCALE GENOMIC DNA]</scope>
</reference>
<protein>
    <submittedName>
        <fullName evidence="1">Uncharacterized protein</fullName>
    </submittedName>
</protein>
<dbReference type="EMBL" id="JBFOLJ010000019">
    <property type="protein sequence ID" value="KAL2463374.1"/>
    <property type="molecule type" value="Genomic_DNA"/>
</dbReference>
<evidence type="ECO:0000313" key="1">
    <source>
        <dbReference type="EMBL" id="KAL2463374.1"/>
    </source>
</evidence>
<accession>A0ABD1PK58</accession>
<sequence>MEPNPCDHNLLPSYDDVDTNLELKLPYELARTSHEPARDRDENNLRHSQDLQYLAAGQSTSSLGDVGQYNLKKLVDLRETSQMPLNLDFNLPASSDDLDTNLELAQPNELPRTSHEPARDQQARVLVVAVAEKSIVDKDVLAGKAVICTKIKGHNLCHRKDLQYLAAQYAWKKLLKRQNVDTFSAEDVFLVQCLLRAKCSTCRKLKAKYTFRIYFPRSD</sequence>
<gene>
    <name evidence="1" type="ORF">Fot_53030</name>
</gene>